<dbReference type="Proteomes" id="UP000183047">
    <property type="component" value="Unassembled WGS sequence"/>
</dbReference>
<dbReference type="OrthoDB" id="2002529at2"/>
<dbReference type="RefSeq" id="WP_074461233.1">
    <property type="nucleotide sequence ID" value="NZ_FMUR01000004.1"/>
</dbReference>
<dbReference type="AlphaFoldDB" id="A0A1G5AYI4"/>
<gene>
    <name evidence="1" type="ORF">SAMN02910451_00434</name>
</gene>
<evidence type="ECO:0000313" key="1">
    <source>
        <dbReference type="EMBL" id="SCX82963.1"/>
    </source>
</evidence>
<evidence type="ECO:0000313" key="2">
    <source>
        <dbReference type="Proteomes" id="UP000183047"/>
    </source>
</evidence>
<dbReference type="EMBL" id="FMUR01000004">
    <property type="protein sequence ID" value="SCX82963.1"/>
    <property type="molecule type" value="Genomic_DNA"/>
</dbReference>
<reference evidence="2" key="1">
    <citation type="submission" date="2016-10" db="EMBL/GenBank/DDBJ databases">
        <authorList>
            <person name="Varghese N."/>
            <person name="Submissions S."/>
        </authorList>
    </citation>
    <scope>NUCLEOTIDE SEQUENCE [LARGE SCALE GENOMIC DNA]</scope>
    <source>
        <strain evidence="2">XBD2006</strain>
    </source>
</reference>
<organism evidence="1 2">
    <name type="scientific">Butyrivibrio hungatei</name>
    <dbReference type="NCBI Taxonomy" id="185008"/>
    <lineage>
        <taxon>Bacteria</taxon>
        <taxon>Bacillati</taxon>
        <taxon>Bacillota</taxon>
        <taxon>Clostridia</taxon>
        <taxon>Lachnospirales</taxon>
        <taxon>Lachnospiraceae</taxon>
        <taxon>Butyrivibrio</taxon>
    </lineage>
</organism>
<name>A0A1G5AYI4_9FIRM</name>
<protein>
    <submittedName>
        <fullName evidence="1">Uncharacterized protein</fullName>
    </submittedName>
</protein>
<proteinExistence type="predicted"/>
<sequence>MNNIVNDDDFKYCMQDLERNYFGARYSYDELLKNEMVPFKFKTIIMKYIKEDVDMDVTLESHFYYMTKETYDYRVYKQLRSRIRVSQYKDMKKPEKGYKEKVYTIESLVKITPEEKEQMGMIVRELIISKLALFGFSI</sequence>
<accession>A0A1G5AYI4</accession>
<keyword evidence="2" id="KW-1185">Reference proteome</keyword>